<organism evidence="1">
    <name type="scientific">Myoviridae sp. ctCo31</name>
    <dbReference type="NCBI Taxonomy" id="2825053"/>
    <lineage>
        <taxon>Viruses</taxon>
        <taxon>Duplodnaviria</taxon>
        <taxon>Heunggongvirae</taxon>
        <taxon>Uroviricota</taxon>
        <taxon>Caudoviricetes</taxon>
    </lineage>
</organism>
<accession>A0A8S5UMT8</accession>
<dbReference type="EMBL" id="BK016109">
    <property type="protein sequence ID" value="DAF95740.1"/>
    <property type="molecule type" value="Genomic_DNA"/>
</dbReference>
<name>A0A8S5UMT8_9CAUD</name>
<protein>
    <submittedName>
        <fullName evidence="1">Uncharacterized protein</fullName>
    </submittedName>
</protein>
<reference evidence="1" key="1">
    <citation type="journal article" date="2021" name="Proc. Natl. Acad. Sci. U.S.A.">
        <title>A Catalog of Tens of Thousands of Viruses from Human Metagenomes Reveals Hidden Associations with Chronic Diseases.</title>
        <authorList>
            <person name="Tisza M.J."/>
            <person name="Buck C.B."/>
        </authorList>
    </citation>
    <scope>NUCLEOTIDE SEQUENCE</scope>
    <source>
        <strain evidence="1">CtCo31</strain>
    </source>
</reference>
<sequence length="40" mass="4562">MLIDLVINSEPASILIYGLICAKFYKISRVSLLSFIKFLQ</sequence>
<evidence type="ECO:0000313" key="1">
    <source>
        <dbReference type="EMBL" id="DAF95740.1"/>
    </source>
</evidence>
<proteinExistence type="predicted"/>